<proteinExistence type="predicted"/>
<dbReference type="HOGENOM" id="CLU_2709795_0_0_1"/>
<dbReference type="InParanoid" id="A0A061DLP0"/>
<keyword evidence="2" id="KW-0732">Signal</keyword>
<evidence type="ECO:0000256" key="1">
    <source>
        <dbReference type="SAM" id="MobiDB-lite"/>
    </source>
</evidence>
<feature type="region of interest" description="Disordered" evidence="1">
    <location>
        <begin position="49"/>
        <end position="73"/>
    </location>
</feature>
<feature type="compositionally biased region" description="Pro residues" evidence="1">
    <location>
        <begin position="58"/>
        <end position="67"/>
    </location>
</feature>
<organism evidence="3 4">
    <name type="scientific">Theobroma cacao</name>
    <name type="common">Cacao</name>
    <name type="synonym">Cocoa</name>
    <dbReference type="NCBI Taxonomy" id="3641"/>
    <lineage>
        <taxon>Eukaryota</taxon>
        <taxon>Viridiplantae</taxon>
        <taxon>Streptophyta</taxon>
        <taxon>Embryophyta</taxon>
        <taxon>Tracheophyta</taxon>
        <taxon>Spermatophyta</taxon>
        <taxon>Magnoliopsida</taxon>
        <taxon>eudicotyledons</taxon>
        <taxon>Gunneridae</taxon>
        <taxon>Pentapetalae</taxon>
        <taxon>rosids</taxon>
        <taxon>malvids</taxon>
        <taxon>Malvales</taxon>
        <taxon>Malvaceae</taxon>
        <taxon>Byttnerioideae</taxon>
        <taxon>Theobroma</taxon>
    </lineage>
</organism>
<dbReference type="Proteomes" id="UP000026915">
    <property type="component" value="Chromosome 1"/>
</dbReference>
<dbReference type="Gramene" id="EOX93610">
    <property type="protein sequence ID" value="EOX93610"/>
    <property type="gene ID" value="TCM_002494"/>
</dbReference>
<feature type="signal peptide" evidence="2">
    <location>
        <begin position="1"/>
        <end position="31"/>
    </location>
</feature>
<gene>
    <name evidence="3" type="ORF">TCM_002494</name>
</gene>
<name>A0A061DLP0_THECC</name>
<keyword evidence="4" id="KW-1185">Reference proteome</keyword>
<protein>
    <submittedName>
        <fullName evidence="3">Uncharacterized protein</fullName>
    </submittedName>
</protein>
<feature type="chain" id="PRO_5001596497" evidence="2">
    <location>
        <begin position="32"/>
        <end position="73"/>
    </location>
</feature>
<evidence type="ECO:0000313" key="4">
    <source>
        <dbReference type="Proteomes" id="UP000026915"/>
    </source>
</evidence>
<reference evidence="3 4" key="1">
    <citation type="journal article" date="2013" name="Genome Biol.">
        <title>The genome sequence of the most widely cultivated cacao type and its use to identify candidate genes regulating pod color.</title>
        <authorList>
            <person name="Motamayor J.C."/>
            <person name="Mockaitis K."/>
            <person name="Schmutz J."/>
            <person name="Haiminen N."/>
            <person name="Iii D.L."/>
            <person name="Cornejo O."/>
            <person name="Findley S.D."/>
            <person name="Zheng P."/>
            <person name="Utro F."/>
            <person name="Royaert S."/>
            <person name="Saski C."/>
            <person name="Jenkins J."/>
            <person name="Podicheti R."/>
            <person name="Zhao M."/>
            <person name="Scheffler B.E."/>
            <person name="Stack J.C."/>
            <person name="Feltus F.A."/>
            <person name="Mustiga G.M."/>
            <person name="Amores F."/>
            <person name="Phillips W."/>
            <person name="Marelli J.P."/>
            <person name="May G.D."/>
            <person name="Shapiro H."/>
            <person name="Ma J."/>
            <person name="Bustamante C.D."/>
            <person name="Schnell R.J."/>
            <person name="Main D."/>
            <person name="Gilbert D."/>
            <person name="Parida L."/>
            <person name="Kuhn D.N."/>
        </authorList>
    </citation>
    <scope>NUCLEOTIDE SEQUENCE [LARGE SCALE GENOMIC DNA]</scope>
    <source>
        <strain evidence="4">cv. Matina 1-6</strain>
    </source>
</reference>
<sequence>MGRTGLNFAVCTLLLAYLALSMTWCPLTVEARSPQFSAIKENLALQSLARRRLRKDPPPSSPTPHPDPTPRHG</sequence>
<accession>A0A061DLP0</accession>
<evidence type="ECO:0000313" key="3">
    <source>
        <dbReference type="EMBL" id="EOX93610.1"/>
    </source>
</evidence>
<evidence type="ECO:0000256" key="2">
    <source>
        <dbReference type="SAM" id="SignalP"/>
    </source>
</evidence>
<dbReference type="EMBL" id="CM001879">
    <property type="protein sequence ID" value="EOX93610.1"/>
    <property type="molecule type" value="Genomic_DNA"/>
</dbReference>
<dbReference type="AlphaFoldDB" id="A0A061DLP0"/>